<keyword evidence="7" id="KW-1185">Reference proteome</keyword>
<evidence type="ECO:0000256" key="3">
    <source>
        <dbReference type="ARBA" id="ARBA00023115"/>
    </source>
</evidence>
<dbReference type="RefSeq" id="WP_341369462.1">
    <property type="nucleotide sequence ID" value="NZ_JBBPCO010000001.1"/>
</dbReference>
<reference evidence="6 7" key="1">
    <citation type="submission" date="2024-04" db="EMBL/GenBank/DDBJ databases">
        <authorList>
            <person name="Abashina T."/>
            <person name="Shaikin A."/>
        </authorList>
    </citation>
    <scope>NUCLEOTIDE SEQUENCE [LARGE SCALE GENOMIC DNA]</scope>
    <source>
        <strain evidence="6 7">AAFK</strain>
    </source>
</reference>
<dbReference type="PANTHER" id="PTHR43317:SF1">
    <property type="entry name" value="THERMOSPERMINE SYNTHASE ACAULIS5"/>
    <property type="match status" value="1"/>
</dbReference>
<name>A0ABU9D6T0_9PROT</name>
<keyword evidence="2 4" id="KW-0808">Transferase</keyword>
<evidence type="ECO:0000313" key="6">
    <source>
        <dbReference type="EMBL" id="MEK8088398.1"/>
    </source>
</evidence>
<dbReference type="Pfam" id="PF01564">
    <property type="entry name" value="Spermine_synth"/>
    <property type="match status" value="1"/>
</dbReference>
<dbReference type="Proteomes" id="UP001446205">
    <property type="component" value="Unassembled WGS sequence"/>
</dbReference>
<evidence type="ECO:0000256" key="2">
    <source>
        <dbReference type="ARBA" id="ARBA00022679"/>
    </source>
</evidence>
<feature type="domain" description="PABS" evidence="5">
    <location>
        <begin position="1"/>
        <end position="161"/>
    </location>
</feature>
<dbReference type="PANTHER" id="PTHR43317">
    <property type="entry name" value="THERMOSPERMINE SYNTHASE ACAULIS5"/>
    <property type="match status" value="1"/>
</dbReference>
<keyword evidence="3 4" id="KW-0620">Polyamine biosynthesis</keyword>
<dbReference type="InterPro" id="IPR030374">
    <property type="entry name" value="PABS"/>
</dbReference>
<dbReference type="SUPFAM" id="SSF53335">
    <property type="entry name" value="S-adenosyl-L-methionine-dependent methyltransferases"/>
    <property type="match status" value="1"/>
</dbReference>
<evidence type="ECO:0000313" key="7">
    <source>
        <dbReference type="Proteomes" id="UP001446205"/>
    </source>
</evidence>
<protein>
    <recommendedName>
        <fullName evidence="5">PABS domain-containing protein</fullName>
    </recommendedName>
</protein>
<gene>
    <name evidence="6" type="ORF">WOB96_01345</name>
</gene>
<dbReference type="EMBL" id="JBBPCO010000001">
    <property type="protein sequence ID" value="MEK8088398.1"/>
    <property type="molecule type" value="Genomic_DNA"/>
</dbReference>
<evidence type="ECO:0000256" key="4">
    <source>
        <dbReference type="PROSITE-ProRule" id="PRU00354"/>
    </source>
</evidence>
<feature type="active site" description="Proton acceptor" evidence="4">
    <location>
        <position position="133"/>
    </location>
</feature>
<comment type="similarity">
    <text evidence="1">Belongs to the spermidine/spermine synthase family.</text>
</comment>
<proteinExistence type="inferred from homology"/>
<dbReference type="InterPro" id="IPR029063">
    <property type="entry name" value="SAM-dependent_MTases_sf"/>
</dbReference>
<dbReference type="Gene3D" id="3.40.50.150">
    <property type="entry name" value="Vaccinia Virus protein VP39"/>
    <property type="match status" value="1"/>
</dbReference>
<accession>A0ABU9D6T0</accession>
<dbReference type="PROSITE" id="PS51006">
    <property type="entry name" value="PABS_2"/>
    <property type="match status" value="1"/>
</dbReference>
<organism evidence="6 7">
    <name type="scientific">Thermithiobacillus plumbiphilus</name>
    <dbReference type="NCBI Taxonomy" id="1729899"/>
    <lineage>
        <taxon>Bacteria</taxon>
        <taxon>Pseudomonadati</taxon>
        <taxon>Pseudomonadota</taxon>
        <taxon>Acidithiobacillia</taxon>
        <taxon>Acidithiobacillales</taxon>
        <taxon>Thermithiobacillaceae</taxon>
        <taxon>Thermithiobacillus</taxon>
    </lineage>
</organism>
<sequence length="249" mass="27960">MLHHARDEFGPIEIVREQTLLSLYFGTSSRQSCMDPEDPARLVLSYTRAMLASLLFDPSPRSVLLIGLGGGSLLRFLAHHFPECRLTAIEKRPLVASLAQEHFGLPQGPALILADGAQYVRETPERFDLVLVDAYDGQGLAPALFKPQFFADCRRILNEAGWFSINLWGGVAQPLGYIEEYFSQVWRLPVRDRGNLIVLASPKDAPDSVQSAALRTRADQLQGGLDLEFPLFLRDLQRYRRDSHALDAW</sequence>
<dbReference type="CDD" id="cd02440">
    <property type="entry name" value="AdoMet_MTases"/>
    <property type="match status" value="1"/>
</dbReference>
<evidence type="ECO:0000256" key="1">
    <source>
        <dbReference type="ARBA" id="ARBA00007867"/>
    </source>
</evidence>
<comment type="caution">
    <text evidence="6">The sequence shown here is derived from an EMBL/GenBank/DDBJ whole genome shotgun (WGS) entry which is preliminary data.</text>
</comment>
<evidence type="ECO:0000259" key="5">
    <source>
        <dbReference type="PROSITE" id="PS51006"/>
    </source>
</evidence>